<keyword evidence="8" id="KW-0805">Transcription regulation</keyword>
<dbReference type="AlphaFoldDB" id="A0A3Q2QXA3"/>
<organism evidence="15 16">
    <name type="scientific">Fundulus heteroclitus</name>
    <name type="common">Killifish</name>
    <name type="synonym">Mummichog</name>
    <dbReference type="NCBI Taxonomy" id="8078"/>
    <lineage>
        <taxon>Eukaryota</taxon>
        <taxon>Metazoa</taxon>
        <taxon>Chordata</taxon>
        <taxon>Craniata</taxon>
        <taxon>Vertebrata</taxon>
        <taxon>Euteleostomi</taxon>
        <taxon>Actinopterygii</taxon>
        <taxon>Neopterygii</taxon>
        <taxon>Teleostei</taxon>
        <taxon>Neoteleostei</taxon>
        <taxon>Acanthomorphata</taxon>
        <taxon>Ovalentaria</taxon>
        <taxon>Atherinomorphae</taxon>
        <taxon>Cyprinodontiformes</taxon>
        <taxon>Fundulidae</taxon>
        <taxon>Fundulus</taxon>
    </lineage>
</organism>
<dbReference type="FunFam" id="3.30.160.60:FF:002343">
    <property type="entry name" value="Zinc finger protein 33A"/>
    <property type="match status" value="3"/>
</dbReference>
<feature type="domain" description="C2H2-type" evidence="14">
    <location>
        <begin position="436"/>
        <end position="463"/>
    </location>
</feature>
<dbReference type="FunFam" id="3.30.160.60:FF:001498">
    <property type="entry name" value="Zinc finger protein 404"/>
    <property type="match status" value="1"/>
</dbReference>
<evidence type="ECO:0000313" key="15">
    <source>
        <dbReference type="Ensembl" id="ENSFHEP00000031857.1"/>
    </source>
</evidence>
<dbReference type="InterPro" id="IPR050752">
    <property type="entry name" value="C2H2-ZF_domain"/>
</dbReference>
<dbReference type="GO" id="GO:0005634">
    <property type="term" value="C:nucleus"/>
    <property type="evidence" value="ECO:0007669"/>
    <property type="project" value="UniProtKB-SubCell"/>
</dbReference>
<comment type="function">
    <text evidence="1">May be involved in transcriptional regulation.</text>
</comment>
<evidence type="ECO:0000256" key="12">
    <source>
        <dbReference type="PROSITE-ProRule" id="PRU00042"/>
    </source>
</evidence>
<dbReference type="GO" id="GO:0008270">
    <property type="term" value="F:zinc ion binding"/>
    <property type="evidence" value="ECO:0007669"/>
    <property type="project" value="UniProtKB-KW"/>
</dbReference>
<dbReference type="FunFam" id="3.30.160.60:FF:000624">
    <property type="entry name" value="zinc finger protein 697"/>
    <property type="match status" value="1"/>
</dbReference>
<keyword evidence="16" id="KW-1185">Reference proteome</keyword>
<dbReference type="PROSITE" id="PS50157">
    <property type="entry name" value="ZINC_FINGER_C2H2_2"/>
    <property type="match status" value="12"/>
</dbReference>
<keyword evidence="9" id="KW-0238">DNA-binding</keyword>
<feature type="region of interest" description="Disordered" evidence="13">
    <location>
        <begin position="404"/>
        <end position="424"/>
    </location>
</feature>
<dbReference type="FunFam" id="3.30.160.60:FF:000196">
    <property type="entry name" value="Zinc finger protein 1026"/>
    <property type="match status" value="1"/>
</dbReference>
<dbReference type="FunFam" id="3.30.160.60:FF:000557">
    <property type="entry name" value="zinc finger and SCAN domain-containing protein 29"/>
    <property type="match status" value="1"/>
</dbReference>
<dbReference type="SUPFAM" id="SSF57667">
    <property type="entry name" value="beta-beta-alpha zinc fingers"/>
    <property type="match status" value="7"/>
</dbReference>
<feature type="domain" description="C2H2-type" evidence="14">
    <location>
        <begin position="632"/>
        <end position="659"/>
    </location>
</feature>
<feature type="domain" description="C2H2-type" evidence="14">
    <location>
        <begin position="576"/>
        <end position="603"/>
    </location>
</feature>
<dbReference type="Gene3D" id="3.30.160.60">
    <property type="entry name" value="Classic Zinc Finger"/>
    <property type="match status" value="12"/>
</dbReference>
<dbReference type="Proteomes" id="UP000265000">
    <property type="component" value="Unplaced"/>
</dbReference>
<evidence type="ECO:0000256" key="9">
    <source>
        <dbReference type="ARBA" id="ARBA00023125"/>
    </source>
</evidence>
<evidence type="ECO:0000256" key="11">
    <source>
        <dbReference type="ARBA" id="ARBA00023242"/>
    </source>
</evidence>
<dbReference type="InterPro" id="IPR013087">
    <property type="entry name" value="Znf_C2H2_type"/>
</dbReference>
<evidence type="ECO:0000259" key="14">
    <source>
        <dbReference type="PROSITE" id="PS50157"/>
    </source>
</evidence>
<comment type="subcellular location">
    <subcellularLocation>
        <location evidence="2">Nucleus</location>
    </subcellularLocation>
</comment>
<protein>
    <recommendedName>
        <fullName evidence="14">C2H2-type domain-containing protein</fullName>
    </recommendedName>
</protein>
<comment type="similarity">
    <text evidence="3">Belongs to the krueppel C2H2-type zinc-finger protein family.</text>
</comment>
<feature type="domain" description="C2H2-type" evidence="14">
    <location>
        <begin position="743"/>
        <end position="770"/>
    </location>
</feature>
<reference evidence="15" key="1">
    <citation type="submission" date="2025-08" db="UniProtKB">
        <authorList>
            <consortium name="Ensembl"/>
        </authorList>
    </citation>
    <scope>IDENTIFICATION</scope>
</reference>
<evidence type="ECO:0000256" key="5">
    <source>
        <dbReference type="ARBA" id="ARBA00022737"/>
    </source>
</evidence>
<dbReference type="GeneTree" id="ENSGT00940000154308"/>
<feature type="domain" description="C2H2-type" evidence="14">
    <location>
        <begin position="604"/>
        <end position="631"/>
    </location>
</feature>
<keyword evidence="4" id="KW-0479">Metal-binding</keyword>
<feature type="domain" description="C2H2-type" evidence="14">
    <location>
        <begin position="660"/>
        <end position="687"/>
    </location>
</feature>
<dbReference type="STRING" id="8078.ENSFHEP00000031857"/>
<dbReference type="FunFam" id="3.30.160.60:FF:000446">
    <property type="entry name" value="Zinc finger protein"/>
    <property type="match status" value="2"/>
</dbReference>
<feature type="domain" description="C2H2-type" evidence="14">
    <location>
        <begin position="520"/>
        <end position="547"/>
    </location>
</feature>
<accession>A0A3Q2QXA3</accession>
<feature type="domain" description="C2H2-type" evidence="14">
    <location>
        <begin position="716"/>
        <end position="743"/>
    </location>
</feature>
<proteinExistence type="inferred from homology"/>
<feature type="domain" description="C2H2-type" evidence="14">
    <location>
        <begin position="464"/>
        <end position="491"/>
    </location>
</feature>
<keyword evidence="11" id="KW-0539">Nucleus</keyword>
<feature type="domain" description="C2H2-type" evidence="14">
    <location>
        <begin position="688"/>
        <end position="715"/>
    </location>
</feature>
<feature type="region of interest" description="Disordered" evidence="13">
    <location>
        <begin position="362"/>
        <end position="381"/>
    </location>
</feature>
<evidence type="ECO:0000256" key="6">
    <source>
        <dbReference type="ARBA" id="ARBA00022771"/>
    </source>
</evidence>
<dbReference type="PROSITE" id="PS00028">
    <property type="entry name" value="ZINC_FINGER_C2H2_1"/>
    <property type="match status" value="12"/>
</dbReference>
<keyword evidence="5" id="KW-0677">Repeat</keyword>
<keyword evidence="6 12" id="KW-0863">Zinc-finger</keyword>
<dbReference type="FunFam" id="3.30.160.60:FF:002274">
    <property type="entry name" value="Zinc finger protein 432"/>
    <property type="match status" value="1"/>
</dbReference>
<keyword evidence="10" id="KW-0804">Transcription</keyword>
<dbReference type="PANTHER" id="PTHR24384">
    <property type="entry name" value="FINGER PUTATIVE TRANSCRIPTION FACTOR FAMILY-RELATED"/>
    <property type="match status" value="1"/>
</dbReference>
<evidence type="ECO:0000256" key="3">
    <source>
        <dbReference type="ARBA" id="ARBA00006991"/>
    </source>
</evidence>
<keyword evidence="7" id="KW-0862">Zinc</keyword>
<evidence type="ECO:0000256" key="7">
    <source>
        <dbReference type="ARBA" id="ARBA00022833"/>
    </source>
</evidence>
<dbReference type="GO" id="GO:0000978">
    <property type="term" value="F:RNA polymerase II cis-regulatory region sequence-specific DNA binding"/>
    <property type="evidence" value="ECO:0007669"/>
    <property type="project" value="TreeGrafter"/>
</dbReference>
<dbReference type="GO" id="GO:0000981">
    <property type="term" value="F:DNA-binding transcription factor activity, RNA polymerase II-specific"/>
    <property type="evidence" value="ECO:0007669"/>
    <property type="project" value="TreeGrafter"/>
</dbReference>
<feature type="compositionally biased region" description="Polar residues" evidence="13">
    <location>
        <begin position="216"/>
        <end position="233"/>
    </location>
</feature>
<feature type="domain" description="C2H2-type" evidence="14">
    <location>
        <begin position="492"/>
        <end position="519"/>
    </location>
</feature>
<dbReference type="Pfam" id="PF00096">
    <property type="entry name" value="zf-C2H2"/>
    <property type="match status" value="11"/>
</dbReference>
<evidence type="ECO:0000256" key="8">
    <source>
        <dbReference type="ARBA" id="ARBA00023015"/>
    </source>
</evidence>
<dbReference type="SMART" id="SM00355">
    <property type="entry name" value="ZnF_C2H2"/>
    <property type="match status" value="12"/>
</dbReference>
<feature type="domain" description="C2H2-type" evidence="14">
    <location>
        <begin position="548"/>
        <end position="575"/>
    </location>
</feature>
<name>A0A3Q2QXA3_FUNHE</name>
<sequence length="775" mass="87881">MDLRKMPLLSQVGTILLFFSTQTMFKVSKCSSEKTSFRNKNKGQLMESASSPPFSMQMDQLGVQLCVDKSSRILVPLKTEPNLEESGAAVDLIQPFLSQMEKLVKSENLEVTCDAFPDVHLLHPLSPKHECRESDHGVKVTVVSKGYTQEGHFIEIEKEEEAEVLLCSEVLAVDVKVAPEEQNPEVDQQESEPLQTKEEPGFSQKDASEEDAAEQFSGSDWDNHPVTSPNTMQKMCKYSSGKTCLRKKNDIKLKESASSPPFSLQTDQFGEQSCVDKSSRMLVSVETEPKLVKSVAADLCQPSLNQTMKLVKNDSSEVTGDALTNFHPIHPSRHEHESRGSDHSVKVAVVSKGCTQEEHFIETQEEGEAKALPGSEGDGLSQSEVSYALKCQEAELDQRWLEGQSTQDVEQEEGTLEQNNSPVVAQDTQEQSRKCFSCPTCPTTFSQAASLNAHIKTHGMSKDHSCKVCGKNFKWAKDLKYHNYIHTGEKPYGCSICNKTFYHPSNLSKHRHIHTGEKPHRCQQCSESFKDTRSLHRHMRIHTGERPHSCTQCGKRFISLSHLKRHSRIHTGERPHSCTQCGKRFTNLYDLKRHSRIHTGERPHSCTQCGKRFISLGHLKMHSRIHTGERPHSCTQCGKRFTSLGNLKKHSRIHTGERPHSCTQCDKRFISLGDLKKHSMIHTGERPYDCKQCRKTFNQAGHLKVHMRVHTRETPYRCEECDKKFKTSSSLKLHLQIHTQEQYSCTYCKKICTTPRYLTAHMKTHTTEKVFFCSQ</sequence>
<dbReference type="InterPro" id="IPR036236">
    <property type="entry name" value="Znf_C2H2_sf"/>
</dbReference>
<evidence type="ECO:0000256" key="13">
    <source>
        <dbReference type="SAM" id="MobiDB-lite"/>
    </source>
</evidence>
<evidence type="ECO:0000313" key="16">
    <source>
        <dbReference type="Proteomes" id="UP000265000"/>
    </source>
</evidence>
<dbReference type="Ensembl" id="ENSFHET00000033548.1">
    <property type="protein sequence ID" value="ENSFHEP00000031857.1"/>
    <property type="gene ID" value="ENSFHEG00000018009.1"/>
</dbReference>
<feature type="region of interest" description="Disordered" evidence="13">
    <location>
        <begin position="180"/>
        <end position="233"/>
    </location>
</feature>
<evidence type="ECO:0000256" key="4">
    <source>
        <dbReference type="ARBA" id="ARBA00022723"/>
    </source>
</evidence>
<dbReference type="PANTHER" id="PTHR24384:SF218">
    <property type="entry name" value="ZINC FINGER PROTEIN 502"/>
    <property type="match status" value="1"/>
</dbReference>
<reference evidence="15" key="2">
    <citation type="submission" date="2025-09" db="UniProtKB">
        <authorList>
            <consortium name="Ensembl"/>
        </authorList>
    </citation>
    <scope>IDENTIFICATION</scope>
</reference>
<evidence type="ECO:0000256" key="10">
    <source>
        <dbReference type="ARBA" id="ARBA00023163"/>
    </source>
</evidence>
<evidence type="ECO:0000256" key="2">
    <source>
        <dbReference type="ARBA" id="ARBA00004123"/>
    </source>
</evidence>
<evidence type="ECO:0000256" key="1">
    <source>
        <dbReference type="ARBA" id="ARBA00003767"/>
    </source>
</evidence>